<dbReference type="Proteomes" id="UP000247569">
    <property type="component" value="Unassembled WGS sequence"/>
</dbReference>
<protein>
    <recommendedName>
        <fullName evidence="3">Type II toxin-antitoxin system RelE/ParE family toxin</fullName>
    </recommendedName>
</protein>
<sequence>MAYELRFAPAAADALHSLTQRPNTATKLRKVRKALGLLQTDPLYPGLNSHRYQNFPGLEKEKIWDSYIENHTPGAWRVYWMYGPDIERAGEPISIITVLAIGPHL</sequence>
<evidence type="ECO:0000313" key="2">
    <source>
        <dbReference type="Proteomes" id="UP000247569"/>
    </source>
</evidence>
<reference evidence="1 2" key="1">
    <citation type="submission" date="2018-05" db="EMBL/GenBank/DDBJ databases">
        <title>Genomic Encyclopedia of Type Strains, Phase IV (KMG-IV): sequencing the most valuable type-strain genomes for metagenomic binning, comparative biology and taxonomic classification.</title>
        <authorList>
            <person name="Goeker M."/>
        </authorList>
    </citation>
    <scope>NUCLEOTIDE SEQUENCE [LARGE SCALE GENOMIC DNA]</scope>
    <source>
        <strain evidence="1 2">DSM 44704</strain>
    </source>
</reference>
<organism evidence="1 2">
    <name type="scientific">Nocardia tenerifensis</name>
    <dbReference type="NCBI Taxonomy" id="228006"/>
    <lineage>
        <taxon>Bacteria</taxon>
        <taxon>Bacillati</taxon>
        <taxon>Actinomycetota</taxon>
        <taxon>Actinomycetes</taxon>
        <taxon>Mycobacteriales</taxon>
        <taxon>Nocardiaceae</taxon>
        <taxon>Nocardia</taxon>
    </lineage>
</organism>
<dbReference type="RefSeq" id="WP_040736910.1">
    <property type="nucleotide sequence ID" value="NZ_QJKF01000024.1"/>
</dbReference>
<comment type="caution">
    <text evidence="1">The sequence shown here is derived from an EMBL/GenBank/DDBJ whole genome shotgun (WGS) entry which is preliminary data.</text>
</comment>
<proteinExistence type="predicted"/>
<name>A0A318JLK2_9NOCA</name>
<evidence type="ECO:0008006" key="3">
    <source>
        <dbReference type="Google" id="ProtNLM"/>
    </source>
</evidence>
<keyword evidence="2" id="KW-1185">Reference proteome</keyword>
<dbReference type="OrthoDB" id="1524817at2"/>
<gene>
    <name evidence="1" type="ORF">DFR70_12412</name>
</gene>
<dbReference type="AlphaFoldDB" id="A0A318JLK2"/>
<accession>A0A318JLK2</accession>
<dbReference type="EMBL" id="QJKF01000024">
    <property type="protein sequence ID" value="PXX54571.1"/>
    <property type="molecule type" value="Genomic_DNA"/>
</dbReference>
<evidence type="ECO:0000313" key="1">
    <source>
        <dbReference type="EMBL" id="PXX54571.1"/>
    </source>
</evidence>